<dbReference type="EMBL" id="JAAWWB010000034">
    <property type="protein sequence ID" value="KAG6741417.1"/>
    <property type="molecule type" value="Genomic_DNA"/>
</dbReference>
<feature type="compositionally biased region" description="Basic and acidic residues" evidence="3">
    <location>
        <begin position="2572"/>
        <end position="2586"/>
    </location>
</feature>
<proteinExistence type="predicted"/>
<feature type="region of interest" description="Disordered" evidence="3">
    <location>
        <begin position="2713"/>
        <end position="2735"/>
    </location>
</feature>
<dbReference type="GO" id="GO:0005524">
    <property type="term" value="F:ATP binding"/>
    <property type="evidence" value="ECO:0007669"/>
    <property type="project" value="UniProtKB-KW"/>
</dbReference>
<feature type="compositionally biased region" description="Acidic residues" evidence="3">
    <location>
        <begin position="2283"/>
        <end position="2297"/>
    </location>
</feature>
<keyword evidence="2" id="KW-0067">ATP-binding</keyword>
<dbReference type="PANTHER" id="PTHR48103:SF2">
    <property type="entry name" value="MIDASIN"/>
    <property type="match status" value="1"/>
</dbReference>
<feature type="region of interest" description="Disordered" evidence="3">
    <location>
        <begin position="2641"/>
        <end position="2675"/>
    </location>
</feature>
<gene>
    <name evidence="5" type="ORF">POTOM_054655</name>
</gene>
<feature type="compositionally biased region" description="Acidic residues" evidence="3">
    <location>
        <begin position="2410"/>
        <end position="2425"/>
    </location>
</feature>
<feature type="compositionally biased region" description="Polar residues" evidence="3">
    <location>
        <begin position="2652"/>
        <end position="2663"/>
    </location>
</feature>
<reference evidence="5" key="1">
    <citation type="journal article" date="2020" name="bioRxiv">
        <title>Hybrid origin of Populus tomentosa Carr. identified through genome sequencing and phylogenomic analysis.</title>
        <authorList>
            <person name="An X."/>
            <person name="Gao K."/>
            <person name="Chen Z."/>
            <person name="Li J."/>
            <person name="Yang X."/>
            <person name="Yang X."/>
            <person name="Zhou J."/>
            <person name="Guo T."/>
            <person name="Zhao T."/>
            <person name="Huang S."/>
            <person name="Miao D."/>
            <person name="Khan W.U."/>
            <person name="Rao P."/>
            <person name="Ye M."/>
            <person name="Lei B."/>
            <person name="Liao W."/>
            <person name="Wang J."/>
            <person name="Ji L."/>
            <person name="Li Y."/>
            <person name="Guo B."/>
            <person name="Mustafa N.S."/>
            <person name="Li S."/>
            <person name="Yun Q."/>
            <person name="Keller S.R."/>
            <person name="Mao J."/>
            <person name="Zhang R."/>
            <person name="Strauss S.H."/>
        </authorList>
    </citation>
    <scope>NUCLEOTIDE SEQUENCE</scope>
    <source>
        <strain evidence="5">GM15</strain>
        <tissue evidence="5">Leaf</tissue>
    </source>
</reference>
<organism evidence="5 6">
    <name type="scientific">Populus tomentosa</name>
    <name type="common">Chinese white poplar</name>
    <dbReference type="NCBI Taxonomy" id="118781"/>
    <lineage>
        <taxon>Eukaryota</taxon>
        <taxon>Viridiplantae</taxon>
        <taxon>Streptophyta</taxon>
        <taxon>Embryophyta</taxon>
        <taxon>Tracheophyta</taxon>
        <taxon>Spermatophyta</taxon>
        <taxon>Magnoliopsida</taxon>
        <taxon>eudicotyledons</taxon>
        <taxon>Gunneridae</taxon>
        <taxon>Pentapetalae</taxon>
        <taxon>rosids</taxon>
        <taxon>fabids</taxon>
        <taxon>Malpighiales</taxon>
        <taxon>Salicaceae</taxon>
        <taxon>Saliceae</taxon>
        <taxon>Populus</taxon>
    </lineage>
</organism>
<dbReference type="InterPro" id="IPR002035">
    <property type="entry name" value="VWF_A"/>
</dbReference>
<feature type="region of interest" description="Disordered" evidence="3">
    <location>
        <begin position="2247"/>
        <end position="2602"/>
    </location>
</feature>
<feature type="compositionally biased region" description="Basic and acidic residues" evidence="3">
    <location>
        <begin position="2470"/>
        <end position="2495"/>
    </location>
</feature>
<feature type="compositionally biased region" description="Basic and acidic residues" evidence="3">
    <location>
        <begin position="2338"/>
        <end position="2353"/>
    </location>
</feature>
<evidence type="ECO:0000313" key="5">
    <source>
        <dbReference type="EMBL" id="KAG6741417.1"/>
    </source>
</evidence>
<feature type="domain" description="VWFA" evidence="4">
    <location>
        <begin position="2854"/>
        <end position="3058"/>
    </location>
</feature>
<dbReference type="PROSITE" id="PS50234">
    <property type="entry name" value="VWFA"/>
    <property type="match status" value="1"/>
</dbReference>
<feature type="compositionally biased region" description="Polar residues" evidence="3">
    <location>
        <begin position="2550"/>
        <end position="2570"/>
    </location>
</feature>
<name>A0A8X7Y1Z2_POPTO</name>
<dbReference type="PANTHER" id="PTHR48103">
    <property type="entry name" value="MIDASIN-RELATED"/>
    <property type="match status" value="1"/>
</dbReference>
<sequence length="3070" mass="348656">MGYCQSCKVAYFSTATLSESDLPTGFSFYLPGGLPVPIKLRDFIWYSKEASVRQNLMYLEYLVSQYELGSSRNRSCVDDALSATSHKGNGLMDMNMKGQLMFPKALNCMNANSIRNTEIDMKLTKRMLLFAANWTIEQATGSDYKLYLLHFHWFSSKLQSCDHFFKSFLHLLEQELEHPIWKCIFHSYHELASFPAADSSLHLTPLLSLDFVDLTMSYDRPEVSHKFLCNAINCIDLLRLSYRQWNAQSEHEYTNEAQHFKPFLGALQELEKEILNMLVESPSYNVLIKLYSDILEDHLTFWDAFTSSRFEKLPVSWRSLMKDVLKLRDFCPGAVDNLFMIAGNIDKKLNQHSQQSLLWIHGGHPILAASAELFKQQQLFIELCESVWPTKANPYNQGDDCLVELATSSTPELRFLAVQGICMSAYITSRFDEDSGEVALHLADMSQMLLKRFEYEKSKLEAKLKSVESATMEGNSISCCDFSPEARCTKPGFACWLETCPIIDNTSFFLDMDLLQKLSMIVLVDHKECQLALGSVSNLIESAMKHSLTFSTRPPQNFIPHQKILWTLDAWMSVDAVNAKIASYVLEMWFWWHSSLWSHCPVFSENFGKVDGYHTPLPDMLVQSVRTASVVQSLQRTCAIKDYSVHCLKLKAASCNLWQSSLPGMDLSSFLLSVTRSLFQQIIYAHRKAFDADKFAAIKSIFCSFHKNVATQDDIHCLVSILGSSNHQKLNSLVSLFIEPILKELYLHFSSTEVYLNMGHAFLKIGALRFSLLLSCDDFDPALKYSFKHSQLEERISSLELEIKVVRQECDYLAGRLSSIEADKKRADSLERLEFERRRIQKKMVFRCNPLKFNALRKECGEFLKPARMVVGLVDNIEGMDLQQVLEQASNWQATATSFIDRLSDEYKEYIDLAQPFQVAVYEMKLGLSLVMSFALLKKVLNRIKEDNMDRVMESIYSFMRFPRVCASVPSSSHCIGSPATFWDCEMGFLEKLIMLSSDVTTEKMGSILQLKTGLYQNIVVRVAHFVADAQRIDDASFKILDKMFHEFANMWMNMKVQVKCKEGDDAQQYKFRPRALEIKSIVDVDFSTLDQFFPNDSFSEWQEFLSEEESLEKVILLLLLLFFPHCFPFPYDLPSFLFYSLQLEASNEHESVQDEWNLMQETIMKNMICIHNQLFGSTNLVLYSHACIVSLVNESFDAAKLLLAAGTCHVVEADRLHSFTNSYTLGVGMIEGLGGLLTSSLDGKLIPEHLLRLCLEHGSKLVSSQKSSANYNFYKDSNAPMMAKMVKLVANLEQQIHSLLSEWEDHPGLQKIMDTIQMLLAIPVETPLAKALLGLQFLLNRARTLQENESKFPLSDQLEPISALVCSWQKMEFDSWPALLHEVQEQYDINAGKLWFPLFSVLHHSHSADIAGYEQSTIERHVPNIILEEFIRTSSIGEFRARLQLLFSLHGQITAGRCLEVQNYSSTRQEKNLQILYNVFGYYIQFLPSILENIEANRKGIEMELKDILKLFHWERTEICLSVENSKRTRQKLRKLMLKYTVSEIKVTIQMAISLHACGSFWENLFISDLLQQPVMLILDREVQQKGPKIHSLQFPKALKDNKNTISDLTQFCEKDRSIWLADWRKKVTDTLQDMHFKNTLGLSFLDNKDVTSITRQCLASHSSHLSRDEQWNVLCWTVEKIFKTAMDCDDLWNDTGKGAGKKRALSELLKLLDTSGLHKHKFEIMKISNSSNWLFIQPSYNAQHLLLTPSRLSGEAFDVSTSSELQCLPDDYVDTMWKSANEFYFKSVASVQFMQRICLKPHGDITYDQASRAVSFLNHLIIIQQSQRAAAYGFSKQLKCLRECTYAFKNSYVKCTDIDERTSSEYFIVQNQHAFFQCMWKQKQLFDGLTTLLAEESLLLRTVESTHLKSCRSVRPAANHMLQFIEKFIPVTQKSKESLDSYLLGQLGGLQSLLQESLDKSLLGRVVTISAGPSRPYIISKQMEQLVYKNFQVIKEFEERFLDFRKQDWNRSFIIETLLGHFDDVFKEGKMLADQFESALKQRSQSSEEVDHNSGNNYQLEADFDSALKKAHNLVMEALEKQISPGDGGALSEESFENISSWEYLFKSSVQSLNVEELCDILLNIITCAKKMVDHSGSETSHISFHIGRCFQHLHLLLELILGFCDGLLQDLLAMHKTVSIMTRELANVLASLFSKGFGISVKDEVDEASHDTSQTASGTGMGEGSGLNDVSDQITDEDQLLGTSEKACDEQDASGEVPNKNEKGIEMEDLTADTFSVSDDSGEENEEDGEDEQLDSAMGEAGLDSEVVDEKLQNKDEDDNPNNTNERYESGPSVRDNDTSSRELRAKEDSAAIADDEPGEPDKQNNEIGNQDDLDDREENTADMNMDKETAFTDPTGLKLDESNQGAEEDMEMDEDMNEEGDLDSKEEISPEEGDESAEHGNCEEDNIISADEAMEEPDSEPVDGTSVKDEPGRDREERSETNAMEPRKDEFELGISDLISDHVHGAESATQPNGPSQASDSKNATAEANMSNISEAHNDLALRSLPSGNTSQNDLMVSDSSNSGGFTNDKKQAQFPERESSSDQRAQPNPYRNVGNALEEWKERVKVSVDLPGDTTEASGEIEDKNADDYAFVSEFEKGTDQALGPATSEQIESNVNVNRSDEDSLTAQRDEVTKMEIEESDAKEWHLNHSASILKNKMEEQLQISDFKSEKEGSPEVQDHDGGDPQNLPESAISVRKSYLSEDIYQPDNLHVDDNDLGKAQGPEEVPLDVKSSASALWSRYELRTTRLSQELAEQLRLVLEPTVASKLQGDYKTGKRINMKKVIPYIASHYRKDKIWLRRTRPNKRDYQVVIAVDDSRSMSESCCGDVAVEALVTVCRAMSQLEMGNMAVASFGKKGNIRSLHDFDQPFTGEAGKKIISSLTFKQENTIADEPVVDLLKYLNDMLDAAVAKARLPSGQNPLQQLVLIIADGRFHEKEKLKRCVRDFLSRKRMVAFLVLDSPQESIMDQMEASFVGEGEKRVLKFTKYLDSFPFPYYIVLKNIEALPRTLADLLRQWFELMQYSRE</sequence>
<dbReference type="GO" id="GO:0030687">
    <property type="term" value="C:preribosome, large subunit precursor"/>
    <property type="evidence" value="ECO:0007669"/>
    <property type="project" value="TreeGrafter"/>
</dbReference>
<dbReference type="FunFam" id="3.40.50.410:FF:000114">
    <property type="entry name" value="Midasin"/>
    <property type="match status" value="1"/>
</dbReference>
<feature type="compositionally biased region" description="Basic and acidic residues" evidence="3">
    <location>
        <begin position="2713"/>
        <end position="2728"/>
    </location>
</feature>
<feature type="region of interest" description="Disordered" evidence="3">
    <location>
        <begin position="2211"/>
        <end position="2234"/>
    </location>
</feature>
<feature type="compositionally biased region" description="Acidic residues" evidence="3">
    <location>
        <begin position="2456"/>
        <end position="2465"/>
    </location>
</feature>
<dbReference type="OrthoDB" id="5186at2759"/>
<evidence type="ECO:0000256" key="1">
    <source>
        <dbReference type="ARBA" id="ARBA00022741"/>
    </source>
</evidence>
<evidence type="ECO:0000256" key="3">
    <source>
        <dbReference type="SAM" id="MobiDB-lite"/>
    </source>
</evidence>
<evidence type="ECO:0000256" key="2">
    <source>
        <dbReference type="ARBA" id="ARBA00022840"/>
    </source>
</evidence>
<dbReference type="GO" id="GO:0000027">
    <property type="term" value="P:ribosomal large subunit assembly"/>
    <property type="evidence" value="ECO:0007669"/>
    <property type="project" value="TreeGrafter"/>
</dbReference>
<comment type="caution">
    <text evidence="5">The sequence shown here is derived from an EMBL/GenBank/DDBJ whole genome shotgun (WGS) entry which is preliminary data.</text>
</comment>
<protein>
    <recommendedName>
        <fullName evidence="4">VWFA domain-containing protein</fullName>
    </recommendedName>
</protein>
<feature type="compositionally biased region" description="Polar residues" evidence="3">
    <location>
        <begin position="2512"/>
        <end position="2539"/>
    </location>
</feature>
<evidence type="ECO:0000313" key="6">
    <source>
        <dbReference type="Proteomes" id="UP000886885"/>
    </source>
</evidence>
<keyword evidence="1" id="KW-0547">Nucleotide-binding</keyword>
<accession>A0A8X7Y1Z2</accession>
<dbReference type="GO" id="GO:0000055">
    <property type="term" value="P:ribosomal large subunit export from nucleus"/>
    <property type="evidence" value="ECO:0007669"/>
    <property type="project" value="TreeGrafter"/>
</dbReference>
<evidence type="ECO:0000259" key="4">
    <source>
        <dbReference type="PROSITE" id="PS50234"/>
    </source>
</evidence>
<keyword evidence="6" id="KW-1185">Reference proteome</keyword>
<dbReference type="Proteomes" id="UP000886885">
    <property type="component" value="Chromosome 17D"/>
</dbReference>
<dbReference type="GO" id="GO:0005634">
    <property type="term" value="C:nucleus"/>
    <property type="evidence" value="ECO:0007669"/>
    <property type="project" value="TreeGrafter"/>
</dbReference>